<organism evidence="1 2">
    <name type="scientific">Tamaricihabitans halophyticus</name>
    <dbReference type="NCBI Taxonomy" id="1262583"/>
    <lineage>
        <taxon>Bacteria</taxon>
        <taxon>Bacillati</taxon>
        <taxon>Actinomycetota</taxon>
        <taxon>Actinomycetes</taxon>
        <taxon>Pseudonocardiales</taxon>
        <taxon>Pseudonocardiaceae</taxon>
        <taxon>Tamaricihabitans</taxon>
    </lineage>
</organism>
<proteinExistence type="predicted"/>
<dbReference type="Gene3D" id="3.90.1140.10">
    <property type="entry name" value="Cyclic phosphodiesterase"/>
    <property type="match status" value="1"/>
</dbReference>
<evidence type="ECO:0000313" key="2">
    <source>
        <dbReference type="Proteomes" id="UP000294911"/>
    </source>
</evidence>
<dbReference type="RefSeq" id="WP_132875270.1">
    <property type="nucleotide sequence ID" value="NZ_SLXQ01000001.1"/>
</dbReference>
<dbReference type="Proteomes" id="UP000294911">
    <property type="component" value="Unassembled WGS sequence"/>
</dbReference>
<dbReference type="OrthoDB" id="3397424at2"/>
<protein>
    <submittedName>
        <fullName evidence="1">2'-5' RNA ligase superfamily protein</fullName>
    </submittedName>
</protein>
<sequence length="173" mass="18781">MVQALEAFFDEPAEEAVRELWRRLDSAGIPSLASRGKGRPHVTFAVAGGIPARSRAELASELRLLSLPTIWLYTLGTFPTTETQLVLTAVVDAELLAVHSAIHEVLANRAKNPSAYYMPGAWVPHCTLSREIDTASLASAMSTLHPIRPIKARVREIGITDTATGEVDSLLVR</sequence>
<dbReference type="EMBL" id="SLXQ01000001">
    <property type="protein sequence ID" value="TCP56704.1"/>
    <property type="molecule type" value="Genomic_DNA"/>
</dbReference>
<gene>
    <name evidence="1" type="ORF">EV191_101650</name>
</gene>
<keyword evidence="1" id="KW-0436">Ligase</keyword>
<dbReference type="Pfam" id="PF13563">
    <property type="entry name" value="2_5_RNA_ligase2"/>
    <property type="match status" value="1"/>
</dbReference>
<dbReference type="PANTHER" id="PTHR36039:SF2">
    <property type="entry name" value="RNA LIGASE_CYCLIC NUCLEOTIDE PHOSPHODIESTERASE FAMILY PROTEIN"/>
    <property type="match status" value="1"/>
</dbReference>
<name>A0A4R2R484_9PSEU</name>
<dbReference type="GO" id="GO:0016874">
    <property type="term" value="F:ligase activity"/>
    <property type="evidence" value="ECO:0007669"/>
    <property type="project" value="UniProtKB-KW"/>
</dbReference>
<evidence type="ECO:0000313" key="1">
    <source>
        <dbReference type="EMBL" id="TCP56704.1"/>
    </source>
</evidence>
<keyword evidence="2" id="KW-1185">Reference proteome</keyword>
<dbReference type="PANTHER" id="PTHR36039">
    <property type="match status" value="1"/>
</dbReference>
<dbReference type="InterPro" id="IPR009097">
    <property type="entry name" value="Cyclic_Pdiesterase"/>
</dbReference>
<comment type="caution">
    <text evidence="1">The sequence shown here is derived from an EMBL/GenBank/DDBJ whole genome shotgun (WGS) entry which is preliminary data.</text>
</comment>
<reference evidence="1 2" key="1">
    <citation type="submission" date="2019-03" db="EMBL/GenBank/DDBJ databases">
        <title>Genomic Encyclopedia of Type Strains, Phase IV (KMG-IV): sequencing the most valuable type-strain genomes for metagenomic binning, comparative biology and taxonomic classification.</title>
        <authorList>
            <person name="Goeker M."/>
        </authorList>
    </citation>
    <scope>NUCLEOTIDE SEQUENCE [LARGE SCALE GENOMIC DNA]</scope>
    <source>
        <strain evidence="1 2">DSM 45765</strain>
    </source>
</reference>
<dbReference type="SUPFAM" id="SSF55144">
    <property type="entry name" value="LigT-like"/>
    <property type="match status" value="1"/>
</dbReference>
<dbReference type="AlphaFoldDB" id="A0A4R2R484"/>
<accession>A0A4R2R484</accession>